<gene>
    <name evidence="16" type="ORF">D5F01_LYC06998</name>
</gene>
<evidence type="ECO:0000256" key="14">
    <source>
        <dbReference type="ARBA" id="ARBA00049349"/>
    </source>
</evidence>
<evidence type="ECO:0000256" key="7">
    <source>
        <dbReference type="ARBA" id="ARBA00022853"/>
    </source>
</evidence>
<accession>A0A6G0IRT6</accession>
<dbReference type="AlphaFoldDB" id="A0A6G0IRT6"/>
<dbReference type="GO" id="GO:0008168">
    <property type="term" value="F:methyltransferase activity"/>
    <property type="evidence" value="ECO:0007669"/>
    <property type="project" value="UniProtKB-KW"/>
</dbReference>
<evidence type="ECO:0000256" key="15">
    <source>
        <dbReference type="SAM" id="MobiDB-lite"/>
    </source>
</evidence>
<keyword evidence="10" id="KW-0408">Iron</keyword>
<keyword evidence="4" id="KW-0479">Metal-binding</keyword>
<dbReference type="FunFam" id="3.10.330.70:FF:000001">
    <property type="entry name" value="Putative lysine-specific demethylase 4a"/>
    <property type="match status" value="1"/>
</dbReference>
<keyword evidence="11" id="KW-0805">Transcription regulation</keyword>
<keyword evidence="17" id="KW-1185">Reference proteome</keyword>
<evidence type="ECO:0000256" key="11">
    <source>
        <dbReference type="ARBA" id="ARBA00023015"/>
    </source>
</evidence>
<dbReference type="SUPFAM" id="SSF63748">
    <property type="entry name" value="Tudor/PWWP/MBT"/>
    <property type="match status" value="2"/>
</dbReference>
<evidence type="ECO:0000256" key="2">
    <source>
        <dbReference type="ARBA" id="ARBA00009711"/>
    </source>
</evidence>
<evidence type="ECO:0000256" key="5">
    <source>
        <dbReference type="ARBA" id="ARBA00022771"/>
    </source>
</evidence>
<dbReference type="Gene3D" id="3.10.330.70">
    <property type="match status" value="1"/>
</dbReference>
<dbReference type="EMBL" id="REGW02000007">
    <property type="protein sequence ID" value="KAE8294054.1"/>
    <property type="molecule type" value="Genomic_DNA"/>
</dbReference>
<evidence type="ECO:0000256" key="8">
    <source>
        <dbReference type="ARBA" id="ARBA00022964"/>
    </source>
</evidence>
<protein>
    <recommendedName>
        <fullName evidence="3">[histone H3]-trimethyl-L-lysine(9) demethylase</fullName>
        <ecNumber evidence="3">1.14.11.66</ecNumber>
    </recommendedName>
</protein>
<dbReference type="Gene3D" id="2.30.30.140">
    <property type="match status" value="1"/>
</dbReference>
<keyword evidence="16" id="KW-0489">Methyltransferase</keyword>
<keyword evidence="7" id="KW-0156">Chromatin regulator</keyword>
<keyword evidence="13" id="KW-0539">Nucleus</keyword>
<keyword evidence="12" id="KW-0804">Transcription</keyword>
<evidence type="ECO:0000256" key="12">
    <source>
        <dbReference type="ARBA" id="ARBA00023163"/>
    </source>
</evidence>
<evidence type="ECO:0000256" key="3">
    <source>
        <dbReference type="ARBA" id="ARBA00012900"/>
    </source>
</evidence>
<evidence type="ECO:0000256" key="6">
    <source>
        <dbReference type="ARBA" id="ARBA00022833"/>
    </source>
</evidence>
<feature type="compositionally biased region" description="Polar residues" evidence="15">
    <location>
        <begin position="142"/>
        <end position="156"/>
    </location>
</feature>
<evidence type="ECO:0000256" key="1">
    <source>
        <dbReference type="ARBA" id="ARBA00001954"/>
    </source>
</evidence>
<keyword evidence="5" id="KW-0863">Zinc-finger</keyword>
<organism evidence="16 17">
    <name type="scientific">Larimichthys crocea</name>
    <name type="common">Large yellow croaker</name>
    <name type="synonym">Pseudosciaena crocea</name>
    <dbReference type="NCBI Taxonomy" id="215358"/>
    <lineage>
        <taxon>Eukaryota</taxon>
        <taxon>Metazoa</taxon>
        <taxon>Chordata</taxon>
        <taxon>Craniata</taxon>
        <taxon>Vertebrata</taxon>
        <taxon>Euteleostomi</taxon>
        <taxon>Actinopterygii</taxon>
        <taxon>Neopterygii</taxon>
        <taxon>Teleostei</taxon>
        <taxon>Neoteleostei</taxon>
        <taxon>Acanthomorphata</taxon>
        <taxon>Eupercaria</taxon>
        <taxon>Sciaenidae</taxon>
        <taxon>Larimichthys</taxon>
    </lineage>
</organism>
<feature type="compositionally biased region" description="Polar residues" evidence="15">
    <location>
        <begin position="193"/>
        <end position="204"/>
    </location>
</feature>
<dbReference type="GO" id="GO:0008270">
    <property type="term" value="F:zinc ion binding"/>
    <property type="evidence" value="ECO:0007669"/>
    <property type="project" value="UniProtKB-KW"/>
</dbReference>
<keyword evidence="9" id="KW-0560">Oxidoreductase</keyword>
<comment type="caution">
    <text evidence="16">The sequence shown here is derived from an EMBL/GenBank/DDBJ whole genome shotgun (WGS) entry which is preliminary data.</text>
</comment>
<evidence type="ECO:0000313" key="17">
    <source>
        <dbReference type="Proteomes" id="UP000424527"/>
    </source>
</evidence>
<evidence type="ECO:0000256" key="4">
    <source>
        <dbReference type="ARBA" id="ARBA00022723"/>
    </source>
</evidence>
<evidence type="ECO:0000313" key="16">
    <source>
        <dbReference type="EMBL" id="KAE8294054.1"/>
    </source>
</evidence>
<dbReference type="GO" id="GO:0032259">
    <property type="term" value="P:methylation"/>
    <property type="evidence" value="ECO:0007669"/>
    <property type="project" value="UniProtKB-KW"/>
</dbReference>
<dbReference type="GO" id="GO:0140684">
    <property type="term" value="F:histone H3K9me2/H3K9me3 demethylase activity"/>
    <property type="evidence" value="ECO:0007669"/>
    <property type="project" value="UniProtKB-EC"/>
</dbReference>
<comment type="similarity">
    <text evidence="2">Belongs to the JHDM3 histone demethylase family.</text>
</comment>
<sequence length="252" mass="27177">MATQMFYEVNFDDGSYCDNLHPENILSHDCLRSGPPEVGELVVVSTPEGQVLNASFVREHTHKYYQVEFQDQSQLLLKASEIHHLDQELPKRVRARLAIAVSQVEVSSADEAQAAKRPRLPSGSASQAKATITTAPVAAHHSISTPPTSQSLSEPATTPKDGSATTSRIQMDAETPMDTSVAHTPAADPVLAPQSTPFQATLNSDPLLSAPSPPPPPQHMSDGYMPSSGYVSYMETLLHSHFPQDDGPGPLY</sequence>
<dbReference type="Proteomes" id="UP000424527">
    <property type="component" value="Unassembled WGS sequence"/>
</dbReference>
<evidence type="ECO:0000256" key="9">
    <source>
        <dbReference type="ARBA" id="ARBA00023002"/>
    </source>
</evidence>
<dbReference type="EC" id="1.14.11.66" evidence="3"/>
<comment type="cofactor">
    <cofactor evidence="1">
        <name>Fe(2+)</name>
        <dbReference type="ChEBI" id="CHEBI:29033"/>
    </cofactor>
</comment>
<comment type="catalytic activity">
    <reaction evidence="14">
        <text>N(6),N(6),N(6)-trimethyl-L-lysyl(9)-[histone H3] + 2 2-oxoglutarate + 2 O2 = N(6)-methyl-L-lysyl(9)-[histone H3] + 2 formaldehyde + 2 succinate + 2 CO2</text>
        <dbReference type="Rhea" id="RHEA:60200"/>
        <dbReference type="Rhea" id="RHEA-COMP:15538"/>
        <dbReference type="Rhea" id="RHEA-COMP:15542"/>
        <dbReference type="ChEBI" id="CHEBI:15379"/>
        <dbReference type="ChEBI" id="CHEBI:16526"/>
        <dbReference type="ChEBI" id="CHEBI:16810"/>
        <dbReference type="ChEBI" id="CHEBI:16842"/>
        <dbReference type="ChEBI" id="CHEBI:30031"/>
        <dbReference type="ChEBI" id="CHEBI:61929"/>
        <dbReference type="ChEBI" id="CHEBI:61961"/>
        <dbReference type="EC" id="1.14.11.66"/>
    </reaction>
</comment>
<keyword evidence="16" id="KW-0808">Transferase</keyword>
<proteinExistence type="inferred from homology"/>
<feature type="region of interest" description="Disordered" evidence="15">
    <location>
        <begin position="107"/>
        <end position="226"/>
    </location>
</feature>
<evidence type="ECO:0000256" key="13">
    <source>
        <dbReference type="ARBA" id="ARBA00023242"/>
    </source>
</evidence>
<keyword evidence="8" id="KW-0223">Dioxygenase</keyword>
<name>A0A6G0IRT6_LARCR</name>
<feature type="compositionally biased region" description="Polar residues" evidence="15">
    <location>
        <begin position="123"/>
        <end position="134"/>
    </location>
</feature>
<keyword evidence="6" id="KW-0862">Zinc</keyword>
<reference evidence="16 17" key="1">
    <citation type="submission" date="2019-07" db="EMBL/GenBank/DDBJ databases">
        <title>Chromosome genome assembly for large yellow croaker.</title>
        <authorList>
            <person name="Xiao S."/>
        </authorList>
    </citation>
    <scope>NUCLEOTIDE SEQUENCE [LARGE SCALE GENOMIC DNA]</scope>
    <source>
        <strain evidence="16">JMULYC20181020</strain>
        <tissue evidence="16">Muscle</tissue>
    </source>
</reference>
<evidence type="ECO:0000256" key="10">
    <source>
        <dbReference type="ARBA" id="ARBA00023004"/>
    </source>
</evidence>